<dbReference type="AlphaFoldDB" id="A0A174JP43"/>
<gene>
    <name evidence="1" type="ORF">GAS29_10085</name>
    <name evidence="2" type="ORF">GAY12_06710</name>
</gene>
<proteinExistence type="predicted"/>
<protein>
    <submittedName>
        <fullName evidence="1">Uncharacterized protein</fullName>
    </submittedName>
</protein>
<reference evidence="3 4" key="1">
    <citation type="journal article" date="2019" name="Nat. Med.">
        <title>A library of human gut bacterial isolates paired with longitudinal multiomics data enables mechanistic microbiome research.</title>
        <authorList>
            <person name="Poyet M."/>
            <person name="Groussin M."/>
            <person name="Gibbons S.M."/>
            <person name="Avila-Pacheco J."/>
            <person name="Jiang X."/>
            <person name="Kearney S.M."/>
            <person name="Perrotta A.R."/>
            <person name="Berdy B."/>
            <person name="Zhao S."/>
            <person name="Lieberman T.D."/>
            <person name="Swanson P.K."/>
            <person name="Smith M."/>
            <person name="Roesemann S."/>
            <person name="Alexander J.E."/>
            <person name="Rich S.A."/>
            <person name="Livny J."/>
            <person name="Vlamakis H."/>
            <person name="Clish C."/>
            <person name="Bullock K."/>
            <person name="Deik A."/>
            <person name="Scott J."/>
            <person name="Pierce K.A."/>
            <person name="Xavier R.J."/>
            <person name="Alm E.J."/>
        </authorList>
    </citation>
    <scope>NUCLEOTIDE SEQUENCE [LARGE SCALE GENOMIC DNA]</scope>
    <source>
        <strain evidence="1 3">BIOML-A5</strain>
        <strain evidence="2 4">BIOML-A98</strain>
    </source>
</reference>
<evidence type="ECO:0000313" key="1">
    <source>
        <dbReference type="EMBL" id="KAB3856289.1"/>
    </source>
</evidence>
<dbReference type="EMBL" id="WCWW01000020">
    <property type="protein sequence ID" value="KAB3856289.1"/>
    <property type="molecule type" value="Genomic_DNA"/>
</dbReference>
<dbReference type="Proteomes" id="UP000462015">
    <property type="component" value="Unassembled WGS sequence"/>
</dbReference>
<name>A0A174JP43_PHOVU</name>
<organism evidence="1 3">
    <name type="scientific">Phocaeicola vulgatus</name>
    <name type="common">Bacteroides vulgatus</name>
    <dbReference type="NCBI Taxonomy" id="821"/>
    <lineage>
        <taxon>Bacteria</taxon>
        <taxon>Pseudomonadati</taxon>
        <taxon>Bacteroidota</taxon>
        <taxon>Bacteroidia</taxon>
        <taxon>Bacteroidales</taxon>
        <taxon>Bacteroidaceae</taxon>
        <taxon>Phocaeicola</taxon>
    </lineage>
</organism>
<dbReference type="Proteomes" id="UP000441522">
    <property type="component" value="Unassembled WGS sequence"/>
</dbReference>
<sequence>MPTACSPQDCTSCTSMIGGRPGLYKYLLKIRAVIPLPPVSVRFRFLSSAFLFSSYTAPPLSTKDPVTSLPFPRSTFCAPSCFPPFQLSPASSVCPPPPLLVTFSLCSLIFPHYNVRARVWVWKCCKFCKFASFIPTLYHKEN</sequence>
<comment type="caution">
    <text evidence="1">The sequence shown here is derived from an EMBL/GenBank/DDBJ whole genome shotgun (WGS) entry which is preliminary data.</text>
</comment>
<evidence type="ECO:0000313" key="3">
    <source>
        <dbReference type="Proteomes" id="UP000441522"/>
    </source>
</evidence>
<accession>A0A174JP43</accession>
<dbReference type="EMBL" id="WDAL01000010">
    <property type="protein sequence ID" value="KAB6637582.1"/>
    <property type="molecule type" value="Genomic_DNA"/>
</dbReference>
<evidence type="ECO:0000313" key="2">
    <source>
        <dbReference type="EMBL" id="KAB6637582.1"/>
    </source>
</evidence>
<evidence type="ECO:0000313" key="4">
    <source>
        <dbReference type="Proteomes" id="UP000462015"/>
    </source>
</evidence>